<name>A0A0J8RRM7_COCIT</name>
<proteinExistence type="predicted"/>
<dbReference type="VEuPathDB" id="FungiDB:CIHG_04690"/>
<organism evidence="1 2">
    <name type="scientific">Coccidioides immitis H538.4</name>
    <dbReference type="NCBI Taxonomy" id="396776"/>
    <lineage>
        <taxon>Eukaryota</taxon>
        <taxon>Fungi</taxon>
        <taxon>Dikarya</taxon>
        <taxon>Ascomycota</taxon>
        <taxon>Pezizomycotina</taxon>
        <taxon>Eurotiomycetes</taxon>
        <taxon>Eurotiomycetidae</taxon>
        <taxon>Onygenales</taxon>
        <taxon>Onygenaceae</taxon>
        <taxon>Coccidioides</taxon>
    </lineage>
</organism>
<reference evidence="2" key="1">
    <citation type="journal article" date="2010" name="Genome Res.">
        <title>Population genomic sequencing of Coccidioides fungi reveals recent hybridization and transposon control.</title>
        <authorList>
            <person name="Neafsey D.E."/>
            <person name="Barker B.M."/>
            <person name="Sharpton T.J."/>
            <person name="Stajich J.E."/>
            <person name="Park D.J."/>
            <person name="Whiston E."/>
            <person name="Hung C.-Y."/>
            <person name="McMahan C."/>
            <person name="White J."/>
            <person name="Sykes S."/>
            <person name="Heiman D."/>
            <person name="Young S."/>
            <person name="Zeng Q."/>
            <person name="Abouelleil A."/>
            <person name="Aftuck L."/>
            <person name="Bessette D."/>
            <person name="Brown A."/>
            <person name="FitzGerald M."/>
            <person name="Lui A."/>
            <person name="Macdonald J.P."/>
            <person name="Priest M."/>
            <person name="Orbach M.J."/>
            <person name="Galgiani J.N."/>
            <person name="Kirkland T.N."/>
            <person name="Cole G.T."/>
            <person name="Birren B.W."/>
            <person name="Henn M.R."/>
            <person name="Taylor J.W."/>
            <person name="Rounsley S.D."/>
        </authorList>
    </citation>
    <scope>NUCLEOTIDE SEQUENCE [LARGE SCALE GENOMIC DNA]</scope>
    <source>
        <strain evidence="2">H538.4</strain>
    </source>
</reference>
<dbReference type="Proteomes" id="UP000054563">
    <property type="component" value="Unassembled WGS sequence"/>
</dbReference>
<gene>
    <name evidence="1" type="ORF">CIHG_04690</name>
</gene>
<dbReference type="AlphaFoldDB" id="A0A0J8RRM7"/>
<evidence type="ECO:0000313" key="1">
    <source>
        <dbReference type="EMBL" id="KMU87246.1"/>
    </source>
</evidence>
<dbReference type="EMBL" id="DS016997">
    <property type="protein sequence ID" value="KMU87246.1"/>
    <property type="molecule type" value="Genomic_DNA"/>
</dbReference>
<evidence type="ECO:0000313" key="2">
    <source>
        <dbReference type="Proteomes" id="UP000054563"/>
    </source>
</evidence>
<protein>
    <submittedName>
        <fullName evidence="1">Uncharacterized protein</fullName>
    </submittedName>
</protein>
<accession>A0A0J8RRM7</accession>
<sequence length="113" mass="12327">MARAHDVERLHALNTFEERCKANSSSSSSSSSSIPHLGGQLITWCLRRMCIFPIGDCRRFSGSKRLGIQEVGDIAQGQDPSSTRSMGLSWRVEPFFVLASEVLSLGSPVATDL</sequence>